<gene>
    <name evidence="4" type="ORF">K402DRAFT_413217</name>
</gene>
<dbReference type="EMBL" id="ML977161">
    <property type="protein sequence ID" value="KAF1985689.1"/>
    <property type="molecule type" value="Genomic_DNA"/>
</dbReference>
<feature type="region of interest" description="Disordered" evidence="3">
    <location>
        <begin position="390"/>
        <end position="679"/>
    </location>
</feature>
<feature type="compositionally biased region" description="Polar residues" evidence="3">
    <location>
        <begin position="638"/>
        <end position="647"/>
    </location>
</feature>
<evidence type="ECO:0000256" key="2">
    <source>
        <dbReference type="ARBA" id="ARBA00023242"/>
    </source>
</evidence>
<reference evidence="4" key="1">
    <citation type="journal article" date="2020" name="Stud. Mycol.">
        <title>101 Dothideomycetes genomes: a test case for predicting lifestyles and emergence of pathogens.</title>
        <authorList>
            <person name="Haridas S."/>
            <person name="Albert R."/>
            <person name="Binder M."/>
            <person name="Bloem J."/>
            <person name="Labutti K."/>
            <person name="Salamov A."/>
            <person name="Andreopoulos B."/>
            <person name="Baker S."/>
            <person name="Barry K."/>
            <person name="Bills G."/>
            <person name="Bluhm B."/>
            <person name="Cannon C."/>
            <person name="Castanera R."/>
            <person name="Culley D."/>
            <person name="Daum C."/>
            <person name="Ezra D."/>
            <person name="Gonzalez J."/>
            <person name="Henrissat B."/>
            <person name="Kuo A."/>
            <person name="Liang C."/>
            <person name="Lipzen A."/>
            <person name="Lutzoni F."/>
            <person name="Magnuson J."/>
            <person name="Mondo S."/>
            <person name="Nolan M."/>
            <person name="Ohm R."/>
            <person name="Pangilinan J."/>
            <person name="Park H.-J."/>
            <person name="Ramirez L."/>
            <person name="Alfaro M."/>
            <person name="Sun H."/>
            <person name="Tritt A."/>
            <person name="Yoshinaga Y."/>
            <person name="Zwiers L.-H."/>
            <person name="Turgeon B."/>
            <person name="Goodwin S."/>
            <person name="Spatafora J."/>
            <person name="Crous P."/>
            <person name="Grigoriev I."/>
        </authorList>
    </citation>
    <scope>NUCLEOTIDE SEQUENCE</scope>
    <source>
        <strain evidence="4">CBS 113979</strain>
    </source>
</reference>
<feature type="region of interest" description="Disordered" evidence="3">
    <location>
        <begin position="312"/>
        <end position="336"/>
    </location>
</feature>
<dbReference type="OrthoDB" id="5600002at2759"/>
<feature type="compositionally biased region" description="Low complexity" evidence="3">
    <location>
        <begin position="469"/>
        <end position="483"/>
    </location>
</feature>
<feature type="region of interest" description="Disordered" evidence="3">
    <location>
        <begin position="1"/>
        <end position="24"/>
    </location>
</feature>
<feature type="compositionally biased region" description="Low complexity" evidence="3">
    <location>
        <begin position="601"/>
        <end position="622"/>
    </location>
</feature>
<feature type="compositionally biased region" description="Polar residues" evidence="3">
    <location>
        <begin position="1"/>
        <end position="15"/>
    </location>
</feature>
<organism evidence="4 5">
    <name type="scientific">Aulographum hederae CBS 113979</name>
    <dbReference type="NCBI Taxonomy" id="1176131"/>
    <lineage>
        <taxon>Eukaryota</taxon>
        <taxon>Fungi</taxon>
        <taxon>Dikarya</taxon>
        <taxon>Ascomycota</taxon>
        <taxon>Pezizomycotina</taxon>
        <taxon>Dothideomycetes</taxon>
        <taxon>Pleosporomycetidae</taxon>
        <taxon>Aulographales</taxon>
        <taxon>Aulographaceae</taxon>
    </lineage>
</organism>
<evidence type="ECO:0000313" key="5">
    <source>
        <dbReference type="Proteomes" id="UP000800041"/>
    </source>
</evidence>
<keyword evidence="5" id="KW-1185">Reference proteome</keyword>
<feature type="compositionally biased region" description="Polar residues" evidence="3">
    <location>
        <begin position="312"/>
        <end position="323"/>
    </location>
</feature>
<evidence type="ECO:0000256" key="3">
    <source>
        <dbReference type="SAM" id="MobiDB-lite"/>
    </source>
</evidence>
<dbReference type="PANTHER" id="PTHR45093:SF2">
    <property type="entry name" value="LISH DOMAIN-CONTAINING PROTEIN"/>
    <property type="match status" value="1"/>
</dbReference>
<proteinExistence type="predicted"/>
<evidence type="ECO:0008006" key="6">
    <source>
        <dbReference type="Google" id="ProtNLM"/>
    </source>
</evidence>
<feature type="compositionally biased region" description="Low complexity" evidence="3">
    <location>
        <begin position="541"/>
        <end position="553"/>
    </location>
</feature>
<feature type="compositionally biased region" description="Gly residues" evidence="3">
    <location>
        <begin position="241"/>
        <end position="262"/>
    </location>
</feature>
<evidence type="ECO:0000313" key="4">
    <source>
        <dbReference type="EMBL" id="KAF1985689.1"/>
    </source>
</evidence>
<feature type="compositionally biased region" description="Low complexity" evidence="3">
    <location>
        <begin position="648"/>
        <end position="670"/>
    </location>
</feature>
<dbReference type="GO" id="GO:0005634">
    <property type="term" value="C:nucleus"/>
    <property type="evidence" value="ECO:0007669"/>
    <property type="project" value="UniProtKB-SubCell"/>
</dbReference>
<feature type="region of interest" description="Disordered" evidence="3">
    <location>
        <begin position="56"/>
        <end position="100"/>
    </location>
</feature>
<dbReference type="PANTHER" id="PTHR45093">
    <property type="entry name" value="TRANSCRIPTION ACTIVATOR MSS11"/>
    <property type="match status" value="1"/>
</dbReference>
<dbReference type="AlphaFoldDB" id="A0A6G1GY61"/>
<feature type="compositionally biased region" description="Polar residues" evidence="3">
    <location>
        <begin position="494"/>
        <end position="523"/>
    </location>
</feature>
<accession>A0A6G1GY61</accession>
<evidence type="ECO:0000256" key="1">
    <source>
        <dbReference type="ARBA" id="ARBA00004123"/>
    </source>
</evidence>
<feature type="compositionally biased region" description="Polar residues" evidence="3">
    <location>
        <begin position="56"/>
        <end position="69"/>
    </location>
</feature>
<feature type="compositionally biased region" description="Basic and acidic residues" evidence="3">
    <location>
        <begin position="79"/>
        <end position="90"/>
    </location>
</feature>
<comment type="subcellular location">
    <subcellularLocation>
        <location evidence="1">Nucleus</location>
    </subcellularLocation>
</comment>
<dbReference type="Proteomes" id="UP000800041">
    <property type="component" value="Unassembled WGS sequence"/>
</dbReference>
<feature type="region of interest" description="Disordered" evidence="3">
    <location>
        <begin position="203"/>
        <end position="289"/>
    </location>
</feature>
<protein>
    <recommendedName>
        <fullName evidence="6">LisH domain-containing protein</fullName>
    </recommendedName>
</protein>
<feature type="compositionally biased region" description="Low complexity" evidence="3">
    <location>
        <begin position="567"/>
        <end position="576"/>
    </location>
</feature>
<feature type="compositionally biased region" description="Low complexity" evidence="3">
    <location>
        <begin position="408"/>
        <end position="419"/>
    </location>
</feature>
<sequence>MNTQTVMMNAQTMSRASVGGETSDHQQRLNTYIYDYLLKSEKYDLARSFHTSMTILTKSPTKPSPSRQGVNGVDDAMDTDSKGDSKRPDDLPEPQIPPGTSDQSFLYDWWCQFWDVYNAQRKGASQTGAAYQYVGHNISATKMREAAQQRMLSRGGAGDMMNLQYQNMLRGVPNGMNMGREMQKQAMNNRITPQQIAQINMQKMSRDGSIDMTQGHQSPGAADNAPSPKRQRLEGNNFNGQPGGPAGRGQGAPGQQMGGGPNGQMMLQNGIGPNEMAQGQLGGFQGNTPNAQAAKSLEVYSQHLAAFHAKSDSNNNAKGMNSTGGPQGSPMPQQGTEMNVDYYAGQRMAAGPPGQSQGNHALQDYQMQLMLLEQQNKKRLLMARQEQDNLSHNPAGTQPGMVQPGFAPNMSPSGSRSGPSPNPNEQMKRGTPKMGPGGLPGSPMPDMSQNRGSPAPFDPSQGSIPPGMPQAYYQQQMQQNRMMQPPPSSHPPNFGTQQMNPQIMEQMRQQNGNRMPQNGQQMWQGGAPGQNMQPGQGGPQAGQMGNPQARQNNMPPPPAPPTEQNRTQPSSPAPSTNAPPTPSQTNKAAPKKPSKKEAAAKKAAANKKGAPNAGATPAADAEPPTPTPSTPITPMHTNSFNNQKNGTQPSAPAQAQAQPPTQGQPVAQQAMDTGAGNFAGLAADEPFNLDFANVQDTDNVLENFDFDSFLHNDGGDNFGINFDMTFEGVDPTEGALG</sequence>
<name>A0A6G1GY61_9PEZI</name>
<keyword evidence="2" id="KW-0539">Nucleus</keyword>